<accession>A0ABT1Y612</accession>
<feature type="transmembrane region" description="Helical" evidence="8">
    <location>
        <begin position="87"/>
        <end position="111"/>
    </location>
</feature>
<dbReference type="PROSITE" id="PS50267">
    <property type="entry name" value="NA_NEUROTRAN_SYMP_3"/>
    <property type="match status" value="1"/>
</dbReference>
<keyword evidence="5 8" id="KW-0472">Membrane</keyword>
<dbReference type="NCBIfam" id="NF037979">
    <property type="entry name" value="Na_transp"/>
    <property type="match status" value="1"/>
</dbReference>
<keyword evidence="4 8" id="KW-1133">Transmembrane helix</keyword>
<feature type="transmembrane region" description="Helical" evidence="8">
    <location>
        <begin position="409"/>
        <end position="435"/>
    </location>
</feature>
<proteinExistence type="inferred from homology"/>
<dbReference type="PROSITE" id="PS00610">
    <property type="entry name" value="NA_NEUROTRAN_SYMP_1"/>
    <property type="match status" value="1"/>
</dbReference>
<evidence type="ECO:0000313" key="9">
    <source>
        <dbReference type="EMBL" id="MCR6546317.1"/>
    </source>
</evidence>
<evidence type="ECO:0000313" key="10">
    <source>
        <dbReference type="Proteomes" id="UP001524944"/>
    </source>
</evidence>
<evidence type="ECO:0000256" key="2">
    <source>
        <dbReference type="ARBA" id="ARBA00022448"/>
    </source>
</evidence>
<keyword evidence="2 6" id="KW-0813">Transport</keyword>
<dbReference type="RefSeq" id="WP_198306553.1">
    <property type="nucleotide sequence ID" value="NZ_CP022121.1"/>
</dbReference>
<sequence>MDTRETFSSRFSGFLVIIMTSLGLGNIWRFPYLCAKYGGAAFVVAYIIALILIVSIGNQCEVCMGKYSRKAVVGAFTTIGKKKIWRICGWVLLCLNFIVMVYYNVLISWVLRYFATSFSGSVWIAESPQAFYNSFIDTPQVIIWAIMVNIIVFGVLWFGMNNGIEKVTSVMGPLLFLIMAIMVVRTLFLPGVEKGLEYYLIPDWSYLIQMETWMQAIGQGLWSGCFGWGIMIAMGSYMKKYDDVGSTITQTTLLDGGISWFVGLAIIPACVVYNVPLDSGTSLAFLVLPEMFHGMPYGHIFMILFFGALLVSGLCAAIGCIEAIVKSLIEEWNITRKKIIPPLFILWNIAALPSCLSKNTYDWIDSTIGTYGILIGGFLIFIFVGYAWGATYVRENILNIGADIKFGKWWDFCVKFIGPLLLIIAGYTFVVSWLLPYIPGYIAWPIIISIIGFNLMVFIEAIRNPIITTQGSTKNPDETPSSFDSNHNQ</sequence>
<evidence type="ECO:0000256" key="5">
    <source>
        <dbReference type="ARBA" id="ARBA00023136"/>
    </source>
</evidence>
<feature type="transmembrane region" description="Helical" evidence="8">
    <location>
        <begin position="339"/>
        <end position="356"/>
    </location>
</feature>
<comment type="subcellular location">
    <subcellularLocation>
        <location evidence="1">Membrane</location>
        <topology evidence="1">Multi-pass membrane protein</topology>
    </subcellularLocation>
</comment>
<organism evidence="9 10">
    <name type="scientific">Dehalobacterium formicoaceticum</name>
    <dbReference type="NCBI Taxonomy" id="51515"/>
    <lineage>
        <taxon>Bacteria</taxon>
        <taxon>Bacillati</taxon>
        <taxon>Bacillota</taxon>
        <taxon>Clostridia</taxon>
        <taxon>Eubacteriales</taxon>
        <taxon>Peptococcaceae</taxon>
        <taxon>Dehalobacterium</taxon>
    </lineage>
</organism>
<feature type="transmembrane region" description="Helical" evidence="8">
    <location>
        <begin position="258"/>
        <end position="277"/>
    </location>
</feature>
<feature type="transmembrane region" description="Helical" evidence="8">
    <location>
        <begin position="172"/>
        <end position="192"/>
    </location>
</feature>
<dbReference type="CDD" id="cd10336">
    <property type="entry name" value="SLC6sbd_Tyt1-Like"/>
    <property type="match status" value="1"/>
</dbReference>
<comment type="caution">
    <text evidence="9">The sequence shown here is derived from an EMBL/GenBank/DDBJ whole genome shotgun (WGS) entry which is preliminary data.</text>
</comment>
<feature type="transmembrane region" description="Helical" evidence="8">
    <location>
        <begin position="441"/>
        <end position="462"/>
    </location>
</feature>
<keyword evidence="3 6" id="KW-0812">Transmembrane</keyword>
<feature type="transmembrane region" description="Helical" evidence="8">
    <location>
        <begin position="37"/>
        <end position="57"/>
    </location>
</feature>
<keyword evidence="10" id="KW-1185">Reference proteome</keyword>
<protein>
    <recommendedName>
        <fullName evidence="6">Transporter</fullName>
    </recommendedName>
</protein>
<dbReference type="PANTHER" id="PTHR42948:SF1">
    <property type="entry name" value="TRANSPORTER"/>
    <property type="match status" value="1"/>
</dbReference>
<dbReference type="Pfam" id="PF00209">
    <property type="entry name" value="SNF"/>
    <property type="match status" value="2"/>
</dbReference>
<feature type="transmembrane region" description="Helical" evidence="8">
    <location>
        <begin position="12"/>
        <end position="31"/>
    </location>
</feature>
<feature type="transmembrane region" description="Helical" evidence="8">
    <location>
        <begin position="297"/>
        <end position="318"/>
    </location>
</feature>
<name>A0ABT1Y612_9FIRM</name>
<evidence type="ECO:0000256" key="6">
    <source>
        <dbReference type="RuleBase" id="RU003732"/>
    </source>
</evidence>
<evidence type="ECO:0000256" key="1">
    <source>
        <dbReference type="ARBA" id="ARBA00004141"/>
    </source>
</evidence>
<comment type="similarity">
    <text evidence="6">Belongs to the sodium:neurotransmitter symporter (SNF) (TC 2.A.22) family.</text>
</comment>
<evidence type="ECO:0000256" key="3">
    <source>
        <dbReference type="ARBA" id="ARBA00022692"/>
    </source>
</evidence>
<feature type="transmembrane region" description="Helical" evidence="8">
    <location>
        <begin position="368"/>
        <end position="388"/>
    </location>
</feature>
<dbReference type="InterPro" id="IPR000175">
    <property type="entry name" value="Na/ntran_symport"/>
</dbReference>
<dbReference type="PRINTS" id="PR00176">
    <property type="entry name" value="NANEUSMPORT"/>
</dbReference>
<evidence type="ECO:0000256" key="7">
    <source>
        <dbReference type="SAM" id="MobiDB-lite"/>
    </source>
</evidence>
<evidence type="ECO:0000256" key="4">
    <source>
        <dbReference type="ARBA" id="ARBA00022989"/>
    </source>
</evidence>
<feature type="transmembrane region" description="Helical" evidence="8">
    <location>
        <begin position="141"/>
        <end position="160"/>
    </location>
</feature>
<dbReference type="InterPro" id="IPR037272">
    <property type="entry name" value="SNS_sf"/>
</dbReference>
<dbReference type="SUPFAM" id="SSF161070">
    <property type="entry name" value="SNF-like"/>
    <property type="match status" value="1"/>
</dbReference>
<keyword evidence="6" id="KW-0769">Symport</keyword>
<gene>
    <name evidence="9" type="ORF">NVS47_12475</name>
</gene>
<dbReference type="PANTHER" id="PTHR42948">
    <property type="entry name" value="TRANSPORTER"/>
    <property type="match status" value="1"/>
</dbReference>
<feature type="region of interest" description="Disordered" evidence="7">
    <location>
        <begin position="470"/>
        <end position="489"/>
    </location>
</feature>
<evidence type="ECO:0000256" key="8">
    <source>
        <dbReference type="SAM" id="Phobius"/>
    </source>
</evidence>
<reference evidence="9 10" key="1">
    <citation type="submission" date="2022-08" db="EMBL/GenBank/DDBJ databases">
        <title>Proteogenomics of the novel Dehalobacterium formicoaceticum strain EZ94 highlights a key role of methyltransferases during anaerobic dichloromethane degradation.</title>
        <authorList>
            <person name="Wasmund K."/>
        </authorList>
    </citation>
    <scope>NUCLEOTIDE SEQUENCE [LARGE SCALE GENOMIC DNA]</scope>
    <source>
        <strain evidence="9 10">EZ94</strain>
    </source>
</reference>
<dbReference type="EMBL" id="JANPWE010000006">
    <property type="protein sequence ID" value="MCR6546317.1"/>
    <property type="molecule type" value="Genomic_DNA"/>
</dbReference>
<dbReference type="Proteomes" id="UP001524944">
    <property type="component" value="Unassembled WGS sequence"/>
</dbReference>
<dbReference type="InterPro" id="IPR047218">
    <property type="entry name" value="YocR/YhdH-like"/>
</dbReference>
<feature type="transmembrane region" description="Helical" evidence="8">
    <location>
        <begin position="212"/>
        <end position="237"/>
    </location>
</feature>